<proteinExistence type="predicted"/>
<sequence length="174" mass="18275">MLARGPCQIFILLPGANRIRAPWAGAKRLPIRRLVRALPLPGRVAASKSSASTCGCGHWRHRGTWRSDLGLTAHGQLPPGAAAILAMASLTPCHATLSLPGPSDSPPCTCLSSTSMIRCREATADAPMPRSTACKQHPSPTSSAKDPPWDGLSPGLKAGAPQIFFACPSRVLDR</sequence>
<evidence type="ECO:0000313" key="3">
    <source>
        <dbReference type="Proteomes" id="UP000240493"/>
    </source>
</evidence>
<name>A0A2T3YTR5_TRIA4</name>
<dbReference type="Proteomes" id="UP000240493">
    <property type="component" value="Unassembled WGS sequence"/>
</dbReference>
<feature type="region of interest" description="Disordered" evidence="1">
    <location>
        <begin position="127"/>
        <end position="153"/>
    </location>
</feature>
<evidence type="ECO:0000313" key="2">
    <source>
        <dbReference type="EMBL" id="PTB35958.1"/>
    </source>
</evidence>
<organism evidence="2 3">
    <name type="scientific">Trichoderma asperellum (strain ATCC 204424 / CBS 433.97 / NBRC 101777)</name>
    <dbReference type="NCBI Taxonomy" id="1042311"/>
    <lineage>
        <taxon>Eukaryota</taxon>
        <taxon>Fungi</taxon>
        <taxon>Dikarya</taxon>
        <taxon>Ascomycota</taxon>
        <taxon>Pezizomycotina</taxon>
        <taxon>Sordariomycetes</taxon>
        <taxon>Hypocreomycetidae</taxon>
        <taxon>Hypocreales</taxon>
        <taxon>Hypocreaceae</taxon>
        <taxon>Trichoderma</taxon>
    </lineage>
</organism>
<dbReference type="AlphaFoldDB" id="A0A2T3YTR5"/>
<dbReference type="EMBL" id="KZ679272">
    <property type="protein sequence ID" value="PTB35958.1"/>
    <property type="molecule type" value="Genomic_DNA"/>
</dbReference>
<evidence type="ECO:0000256" key="1">
    <source>
        <dbReference type="SAM" id="MobiDB-lite"/>
    </source>
</evidence>
<keyword evidence="3" id="KW-1185">Reference proteome</keyword>
<reference evidence="2 3" key="1">
    <citation type="submission" date="2016-07" db="EMBL/GenBank/DDBJ databases">
        <title>Multiple horizontal gene transfer events from other fungi enriched the ability of initially mycotrophic Trichoderma (Ascomycota) to feed on dead plant biomass.</title>
        <authorList>
            <consortium name="DOE Joint Genome Institute"/>
            <person name="Aerts A."/>
            <person name="Atanasova L."/>
            <person name="Chenthamara K."/>
            <person name="Zhang J."/>
            <person name="Grujic M."/>
            <person name="Henrissat B."/>
            <person name="Kuo A."/>
            <person name="Salamov A."/>
            <person name="Lipzen A."/>
            <person name="Labutti K."/>
            <person name="Barry K."/>
            <person name="Miao Y."/>
            <person name="Rahimi M.J."/>
            <person name="Shen Q."/>
            <person name="Grigoriev I.V."/>
            <person name="Kubicek C.P."/>
            <person name="Druzhinina I.S."/>
        </authorList>
    </citation>
    <scope>NUCLEOTIDE SEQUENCE [LARGE SCALE GENOMIC DNA]</scope>
    <source>
        <strain evidence="2 3">CBS 433.97</strain>
    </source>
</reference>
<accession>A0A2T3YTR5</accession>
<protein>
    <submittedName>
        <fullName evidence="2">Uncharacterized protein</fullName>
    </submittedName>
</protein>
<gene>
    <name evidence="2" type="ORF">M441DRAFT_289311</name>
</gene>